<evidence type="ECO:0000259" key="1">
    <source>
        <dbReference type="Pfam" id="PF05618"/>
    </source>
</evidence>
<dbReference type="InterPro" id="IPR021109">
    <property type="entry name" value="Peptidase_aspartic_dom_sf"/>
</dbReference>
<keyword evidence="2" id="KW-0378">Hydrolase</keyword>
<evidence type="ECO:0000313" key="3">
    <source>
        <dbReference type="Proteomes" id="UP000710385"/>
    </source>
</evidence>
<dbReference type="Proteomes" id="UP000710385">
    <property type="component" value="Unassembled WGS sequence"/>
</dbReference>
<gene>
    <name evidence="2" type="ORF">HS096_06835</name>
</gene>
<keyword evidence="2" id="KW-0645">Protease</keyword>
<feature type="domain" description="Retropepsin-like aspartic endopeptidase" evidence="1">
    <location>
        <begin position="35"/>
        <end position="89"/>
    </location>
</feature>
<dbReference type="PANTHER" id="PTHR38037:SF2">
    <property type="entry name" value="ATP-DEPENDENT ZINC PROTEASE DOMAIN-CONTAINING PROTEIN-RELATED"/>
    <property type="match status" value="1"/>
</dbReference>
<dbReference type="Pfam" id="PF05618">
    <property type="entry name" value="Zn_protease"/>
    <property type="match status" value="1"/>
</dbReference>
<reference evidence="2" key="1">
    <citation type="submission" date="2020-05" db="EMBL/GenBank/DDBJ databases">
        <title>High-Quality Genomes of Partial-Nitritation/Anammox System by Hierarchical Clustering Based Hybrid Assembly.</title>
        <authorList>
            <person name="Liu L."/>
            <person name="Wang Y."/>
            <person name="Che Y."/>
            <person name="Chen Y."/>
            <person name="Xia Y."/>
            <person name="Luo R."/>
            <person name="Cheng S.H."/>
            <person name="Zheng C."/>
            <person name="Zhang T."/>
        </authorList>
    </citation>
    <scope>NUCLEOTIDE SEQUENCE</scope>
    <source>
        <strain evidence="2">H1_PAT1</strain>
    </source>
</reference>
<proteinExistence type="predicted"/>
<dbReference type="InterPro" id="IPR008503">
    <property type="entry name" value="Asp_endopeptidase"/>
</dbReference>
<dbReference type="PANTHER" id="PTHR38037">
    <property type="entry name" value="ZN_PROTEASE DOMAIN-CONTAINING PROTEIN"/>
    <property type="match status" value="1"/>
</dbReference>
<protein>
    <submittedName>
        <fullName evidence="2">ATP-dependent zinc protease</fullName>
    </submittedName>
</protein>
<dbReference type="SUPFAM" id="SSF50630">
    <property type="entry name" value="Acid proteases"/>
    <property type="match status" value="1"/>
</dbReference>
<sequence length="94" mass="10491">MQRYEHPGSGYLRVRDYRRGSIRARIGNESGFKTVLGAIENVHLDPPGLEFSARIDTGAQTSSLNALDIVEFERDGKPFVKFNLIHPESGEKSS</sequence>
<accession>A0A928TX41</accession>
<dbReference type="EMBL" id="JABTTY010000003">
    <property type="protein sequence ID" value="MBE7525980.1"/>
    <property type="molecule type" value="Genomic_DNA"/>
</dbReference>
<organism evidence="2 3">
    <name type="scientific">candidate division WWE3 bacterium</name>
    <dbReference type="NCBI Taxonomy" id="2053526"/>
    <lineage>
        <taxon>Bacteria</taxon>
        <taxon>Katanobacteria</taxon>
    </lineage>
</organism>
<evidence type="ECO:0000313" key="2">
    <source>
        <dbReference type="EMBL" id="MBE7525980.1"/>
    </source>
</evidence>
<comment type="caution">
    <text evidence="2">The sequence shown here is derived from an EMBL/GenBank/DDBJ whole genome shotgun (WGS) entry which is preliminary data.</text>
</comment>
<dbReference type="AlphaFoldDB" id="A0A928TX41"/>
<dbReference type="GO" id="GO:0006508">
    <property type="term" value="P:proteolysis"/>
    <property type="evidence" value="ECO:0007669"/>
    <property type="project" value="UniProtKB-KW"/>
</dbReference>
<dbReference type="Gene3D" id="2.40.70.10">
    <property type="entry name" value="Acid Proteases"/>
    <property type="match status" value="1"/>
</dbReference>
<name>A0A928TX41_UNCKA</name>
<dbReference type="GO" id="GO:0008233">
    <property type="term" value="F:peptidase activity"/>
    <property type="evidence" value="ECO:0007669"/>
    <property type="project" value="UniProtKB-KW"/>
</dbReference>